<evidence type="ECO:0000259" key="7">
    <source>
        <dbReference type="Pfam" id="PF01878"/>
    </source>
</evidence>
<evidence type="ECO:0000256" key="1">
    <source>
        <dbReference type="ARBA" id="ARBA00002530"/>
    </source>
</evidence>
<dbReference type="OrthoDB" id="41445at2759"/>
<dbReference type="InterPro" id="IPR015947">
    <property type="entry name" value="PUA-like_sf"/>
</dbReference>
<dbReference type="InterPro" id="IPR052181">
    <property type="entry name" value="5hmC_binding"/>
</dbReference>
<dbReference type="InterPro" id="IPR002740">
    <property type="entry name" value="EVE_domain"/>
</dbReference>
<dbReference type="Proteomes" id="UP000230750">
    <property type="component" value="Unassembled WGS sequence"/>
</dbReference>
<dbReference type="InterPro" id="IPR047197">
    <property type="entry name" value="THYN1-like_EVE"/>
</dbReference>
<comment type="caution">
    <text evidence="8">The sequence shown here is derived from an EMBL/GenBank/DDBJ whole genome shotgun (WGS) entry which is preliminary data.</text>
</comment>
<dbReference type="FunFam" id="3.10.590.10:FF:000003">
    <property type="entry name" value="Thymocyte nuclear protein 1"/>
    <property type="match status" value="1"/>
</dbReference>
<feature type="compositionally biased region" description="Basic residues" evidence="6">
    <location>
        <begin position="1"/>
        <end position="23"/>
    </location>
</feature>
<keyword evidence="9" id="KW-1185">Reference proteome</keyword>
<dbReference type="SUPFAM" id="SSF88697">
    <property type="entry name" value="PUA domain-like"/>
    <property type="match status" value="1"/>
</dbReference>
<reference evidence="8 9" key="1">
    <citation type="journal article" date="2017" name="PLoS Biol.">
        <title>The sea cucumber genome provides insights into morphological evolution and visceral regeneration.</title>
        <authorList>
            <person name="Zhang X."/>
            <person name="Sun L."/>
            <person name="Yuan J."/>
            <person name="Sun Y."/>
            <person name="Gao Y."/>
            <person name="Zhang L."/>
            <person name="Li S."/>
            <person name="Dai H."/>
            <person name="Hamel J.F."/>
            <person name="Liu C."/>
            <person name="Yu Y."/>
            <person name="Liu S."/>
            <person name="Lin W."/>
            <person name="Guo K."/>
            <person name="Jin S."/>
            <person name="Xu P."/>
            <person name="Storey K.B."/>
            <person name="Huan P."/>
            <person name="Zhang T."/>
            <person name="Zhou Y."/>
            <person name="Zhang J."/>
            <person name="Lin C."/>
            <person name="Li X."/>
            <person name="Xing L."/>
            <person name="Huo D."/>
            <person name="Sun M."/>
            <person name="Wang L."/>
            <person name="Mercier A."/>
            <person name="Li F."/>
            <person name="Yang H."/>
            <person name="Xiang J."/>
        </authorList>
    </citation>
    <scope>NUCLEOTIDE SEQUENCE [LARGE SCALE GENOMIC DNA]</scope>
    <source>
        <strain evidence="8">Shaxun</strain>
        <tissue evidence="8">Muscle</tissue>
    </source>
</reference>
<dbReference type="AlphaFoldDB" id="A0A2G8K754"/>
<evidence type="ECO:0000313" key="8">
    <source>
        <dbReference type="EMBL" id="PIK43773.1"/>
    </source>
</evidence>
<dbReference type="EMBL" id="MRZV01000826">
    <property type="protein sequence ID" value="PIK43773.1"/>
    <property type="molecule type" value="Genomic_DNA"/>
</dbReference>
<evidence type="ECO:0000256" key="5">
    <source>
        <dbReference type="ARBA" id="ARBA00023242"/>
    </source>
</evidence>
<dbReference type="PANTHER" id="PTHR14087">
    <property type="entry name" value="THYMOCYTE NUCLEAR PROTEIN 1"/>
    <property type="match status" value="1"/>
</dbReference>
<feature type="domain" description="EVE" evidence="7">
    <location>
        <begin position="37"/>
        <end position="201"/>
    </location>
</feature>
<keyword evidence="4" id="KW-0597">Phosphoprotein</keyword>
<evidence type="ECO:0000256" key="6">
    <source>
        <dbReference type="SAM" id="MobiDB-lite"/>
    </source>
</evidence>
<evidence type="ECO:0000256" key="3">
    <source>
        <dbReference type="ARBA" id="ARBA00014654"/>
    </source>
</evidence>
<protein>
    <recommendedName>
        <fullName evidence="3">Thymocyte nuclear protein 1</fullName>
    </recommendedName>
</protein>
<evidence type="ECO:0000313" key="9">
    <source>
        <dbReference type="Proteomes" id="UP000230750"/>
    </source>
</evidence>
<dbReference type="CDD" id="cd21133">
    <property type="entry name" value="EVE"/>
    <property type="match status" value="1"/>
</dbReference>
<accession>A0A2G8K754</accession>
<dbReference type="PANTHER" id="PTHR14087:SF7">
    <property type="entry name" value="THYMOCYTE NUCLEAR PROTEIN 1"/>
    <property type="match status" value="1"/>
</dbReference>
<name>A0A2G8K754_STIJA</name>
<organism evidence="8 9">
    <name type="scientific">Stichopus japonicus</name>
    <name type="common">Sea cucumber</name>
    <dbReference type="NCBI Taxonomy" id="307972"/>
    <lineage>
        <taxon>Eukaryota</taxon>
        <taxon>Metazoa</taxon>
        <taxon>Echinodermata</taxon>
        <taxon>Eleutherozoa</taxon>
        <taxon>Echinozoa</taxon>
        <taxon>Holothuroidea</taxon>
        <taxon>Aspidochirotacea</taxon>
        <taxon>Aspidochirotida</taxon>
        <taxon>Stichopodidae</taxon>
        <taxon>Apostichopus</taxon>
    </lineage>
</organism>
<comment type="function">
    <text evidence="1">Specifically binds 5-hydroxymethylcytosine (5hmC), suggesting that it acts as a specific reader of 5hmC.</text>
</comment>
<gene>
    <name evidence="8" type="ORF">BSL78_19372</name>
</gene>
<feature type="region of interest" description="Disordered" evidence="6">
    <location>
        <begin position="1"/>
        <end position="30"/>
    </location>
</feature>
<sequence length="215" mass="25153">MPHGKRKAKSEKSKLAKLAKLQKKKDAPKAAPKIFTKWLMKSEPESRIENGVEMKFSFDDLKKEPNETTCWDGVRNYQARNFMRDQMKVGQSAFYYHSNCKEPGIVGITEIVKEGYVDHTQFDSEDPHFDKSSSKEDPKWIMVDVKYVRKLKRFISLKELKQIHLEHKTNGGPLEKLSLFTRARLSVQPLTEDEFKFILQLEEEDPDEELKEEKS</sequence>
<evidence type="ECO:0000256" key="2">
    <source>
        <dbReference type="ARBA" id="ARBA00004123"/>
    </source>
</evidence>
<dbReference type="Gene3D" id="3.10.590.10">
    <property type="entry name" value="ph1033 like domains"/>
    <property type="match status" value="1"/>
</dbReference>
<comment type="subcellular location">
    <subcellularLocation>
        <location evidence="2">Nucleus</location>
    </subcellularLocation>
</comment>
<proteinExistence type="predicted"/>
<keyword evidence="5" id="KW-0539">Nucleus</keyword>
<evidence type="ECO:0000256" key="4">
    <source>
        <dbReference type="ARBA" id="ARBA00022553"/>
    </source>
</evidence>
<dbReference type="Pfam" id="PF01878">
    <property type="entry name" value="EVE"/>
    <property type="match status" value="1"/>
</dbReference>
<dbReference type="GO" id="GO:0005634">
    <property type="term" value="C:nucleus"/>
    <property type="evidence" value="ECO:0007669"/>
    <property type="project" value="UniProtKB-SubCell"/>
</dbReference>
<dbReference type="STRING" id="307972.A0A2G8K754"/>